<dbReference type="InterPro" id="IPR000064">
    <property type="entry name" value="NLP_P60_dom"/>
</dbReference>
<comment type="similarity">
    <text evidence="1">Belongs to the peptidase C40 family.</text>
</comment>
<protein>
    <submittedName>
        <fullName evidence="7">Hypothetical secreted protein</fullName>
        <ecNumber evidence="7">3.4.-.-</ecNumber>
    </submittedName>
</protein>
<dbReference type="InterPro" id="IPR051794">
    <property type="entry name" value="PG_Endopeptidase_C40"/>
</dbReference>
<evidence type="ECO:0000256" key="5">
    <source>
        <dbReference type="SAM" id="MobiDB-lite"/>
    </source>
</evidence>
<evidence type="ECO:0000256" key="3">
    <source>
        <dbReference type="ARBA" id="ARBA00022801"/>
    </source>
</evidence>
<evidence type="ECO:0000256" key="2">
    <source>
        <dbReference type="ARBA" id="ARBA00022670"/>
    </source>
</evidence>
<keyword evidence="4" id="KW-0788">Thiol protease</keyword>
<name>A0A376CML6_9CORY</name>
<gene>
    <name evidence="7" type="ORF">NCTC11862_01550</name>
</gene>
<evidence type="ECO:0000313" key="7">
    <source>
        <dbReference type="EMBL" id="STC69751.1"/>
    </source>
</evidence>
<proteinExistence type="inferred from homology"/>
<dbReference type="OrthoDB" id="5177647at2"/>
<accession>A0A376CML6</accession>
<keyword evidence="2" id="KW-0645">Protease</keyword>
<dbReference type="RefSeq" id="WP_018582592.1">
    <property type="nucleotide sequence ID" value="NZ_LDYD01000007.1"/>
</dbReference>
<keyword evidence="8" id="KW-1185">Reference proteome</keyword>
<evidence type="ECO:0000259" key="6">
    <source>
        <dbReference type="PROSITE" id="PS51935"/>
    </source>
</evidence>
<dbReference type="GO" id="GO:0008234">
    <property type="term" value="F:cysteine-type peptidase activity"/>
    <property type="evidence" value="ECO:0007669"/>
    <property type="project" value="UniProtKB-KW"/>
</dbReference>
<dbReference type="SUPFAM" id="SSF54001">
    <property type="entry name" value="Cysteine proteinases"/>
    <property type="match status" value="1"/>
</dbReference>
<dbReference type="EC" id="3.4.-.-" evidence="7"/>
<evidence type="ECO:0000256" key="4">
    <source>
        <dbReference type="ARBA" id="ARBA00022807"/>
    </source>
</evidence>
<sequence length="289" mass="30659">MIDITGPVQAIASRIPQQFTPPLISRVPQFDAVAQLAELTDGDPANFFRRLDELADDGATIESTAAHALVLTGLCAMDLWNIAQEFIREATLKAPLIPTSPAVAIQLTLYGVECVTRAAVRVERWEKELEPLAERLEERAAAPVEEHTNTYVSPETTPAAATLAPPAEPSPVTGDNAAGKAAVAAAKSQIGTPYVWGGSQPGGFDCSGLTSWAYGQAGVEIPRTAENQAVGQQVAYEDLQEGDLVVWDGHVAMYAGDGMMVEAGDPVGMSPVRTNNLGMAFKGFWRPTA</sequence>
<organism evidence="7 8">
    <name type="scientific">Corynebacterium pilosum</name>
    <dbReference type="NCBI Taxonomy" id="35756"/>
    <lineage>
        <taxon>Bacteria</taxon>
        <taxon>Bacillati</taxon>
        <taxon>Actinomycetota</taxon>
        <taxon>Actinomycetes</taxon>
        <taxon>Mycobacteriales</taxon>
        <taxon>Corynebacteriaceae</taxon>
        <taxon>Corynebacterium</taxon>
    </lineage>
</organism>
<dbReference type="Pfam" id="PF00877">
    <property type="entry name" value="NLPC_P60"/>
    <property type="match status" value="1"/>
</dbReference>
<keyword evidence="3 7" id="KW-0378">Hydrolase</keyword>
<dbReference type="PANTHER" id="PTHR47359:SF3">
    <property type="entry name" value="NLP_P60 DOMAIN-CONTAINING PROTEIN-RELATED"/>
    <property type="match status" value="1"/>
</dbReference>
<evidence type="ECO:0000256" key="1">
    <source>
        <dbReference type="ARBA" id="ARBA00007074"/>
    </source>
</evidence>
<feature type="compositionally biased region" description="Low complexity" evidence="5">
    <location>
        <begin position="153"/>
        <end position="165"/>
    </location>
</feature>
<dbReference type="STRING" id="35756.GCA_001044155_02018"/>
<dbReference type="Gene3D" id="3.90.1720.10">
    <property type="entry name" value="endopeptidase domain like (from Nostoc punctiforme)"/>
    <property type="match status" value="1"/>
</dbReference>
<dbReference type="GO" id="GO:0006508">
    <property type="term" value="P:proteolysis"/>
    <property type="evidence" value="ECO:0007669"/>
    <property type="project" value="UniProtKB-KW"/>
</dbReference>
<dbReference type="Proteomes" id="UP000254467">
    <property type="component" value="Unassembled WGS sequence"/>
</dbReference>
<dbReference type="InterPro" id="IPR038765">
    <property type="entry name" value="Papain-like_cys_pep_sf"/>
</dbReference>
<dbReference type="PANTHER" id="PTHR47359">
    <property type="entry name" value="PEPTIDOGLYCAN DL-ENDOPEPTIDASE CWLO"/>
    <property type="match status" value="1"/>
</dbReference>
<evidence type="ECO:0000313" key="8">
    <source>
        <dbReference type="Proteomes" id="UP000254467"/>
    </source>
</evidence>
<reference evidence="7 8" key="1">
    <citation type="submission" date="2018-06" db="EMBL/GenBank/DDBJ databases">
        <authorList>
            <consortium name="Pathogen Informatics"/>
            <person name="Doyle S."/>
        </authorList>
    </citation>
    <scope>NUCLEOTIDE SEQUENCE [LARGE SCALE GENOMIC DNA]</scope>
    <source>
        <strain evidence="7 8">NCTC11862</strain>
    </source>
</reference>
<dbReference type="EMBL" id="UFXQ01000001">
    <property type="protein sequence ID" value="STC69751.1"/>
    <property type="molecule type" value="Genomic_DNA"/>
</dbReference>
<feature type="region of interest" description="Disordered" evidence="5">
    <location>
        <begin position="143"/>
        <end position="176"/>
    </location>
</feature>
<dbReference type="AlphaFoldDB" id="A0A376CML6"/>
<dbReference type="PROSITE" id="PS51935">
    <property type="entry name" value="NLPC_P60"/>
    <property type="match status" value="1"/>
</dbReference>
<feature type="domain" description="NlpC/P60" evidence="6">
    <location>
        <begin position="176"/>
        <end position="289"/>
    </location>
</feature>